<dbReference type="PRINTS" id="PR00032">
    <property type="entry name" value="HTHARAC"/>
</dbReference>
<sequence length="244" mass="27654">MPLSEYVRKRKLSQAGADLQNSRIRIIDLALKYGYDSADSFTRAFVRQHGITPSQARQTKAFLKIFPPLTFQIKIKGVQGMNWRIEEKKAFEVFGIEAYFPTEGPNKIPDFWTACMEDGRYDQLVKASGNQSEQGICAVNAICGYGIANDKTFPYMLCSFVTEKSKTAGYSTVKVPQMTWAIFRSEPIDALKDIGTKIPGLFTQAYSEWLPSSDYDKADGPDLEIYGKQADSYYEEVWIPVRKK</sequence>
<comment type="caution">
    <text evidence="5">The sequence shown here is derived from an EMBL/GenBank/DDBJ whole genome shotgun (WGS) entry which is preliminary data.</text>
</comment>
<dbReference type="InterPro" id="IPR050959">
    <property type="entry name" value="MarA-like"/>
</dbReference>
<dbReference type="SMART" id="SM00871">
    <property type="entry name" value="AraC_E_bind"/>
    <property type="match status" value="1"/>
</dbReference>
<dbReference type="PROSITE" id="PS01124">
    <property type="entry name" value="HTH_ARAC_FAMILY_2"/>
    <property type="match status" value="1"/>
</dbReference>
<keyword evidence="2" id="KW-0238">DNA-binding</keyword>
<accession>A0A644ZY92</accession>
<evidence type="ECO:0000313" key="5">
    <source>
        <dbReference type="EMBL" id="MPM44911.1"/>
    </source>
</evidence>
<evidence type="ECO:0000259" key="4">
    <source>
        <dbReference type="PROSITE" id="PS01124"/>
    </source>
</evidence>
<proteinExistence type="predicted"/>
<dbReference type="AlphaFoldDB" id="A0A644ZY92"/>
<dbReference type="Gene3D" id="3.20.80.10">
    <property type="entry name" value="Regulatory factor, effector binding domain"/>
    <property type="match status" value="1"/>
</dbReference>
<dbReference type="GO" id="GO:0043565">
    <property type="term" value="F:sequence-specific DNA binding"/>
    <property type="evidence" value="ECO:0007669"/>
    <property type="project" value="InterPro"/>
</dbReference>
<dbReference type="Pfam" id="PF12833">
    <property type="entry name" value="HTH_18"/>
    <property type="match status" value="1"/>
</dbReference>
<dbReference type="EMBL" id="VSSQ01010665">
    <property type="protein sequence ID" value="MPM44911.1"/>
    <property type="molecule type" value="Genomic_DNA"/>
</dbReference>
<dbReference type="SUPFAM" id="SSF55136">
    <property type="entry name" value="Probable bacterial effector-binding domain"/>
    <property type="match status" value="1"/>
</dbReference>
<dbReference type="GO" id="GO:0003700">
    <property type="term" value="F:DNA-binding transcription factor activity"/>
    <property type="evidence" value="ECO:0007669"/>
    <property type="project" value="InterPro"/>
</dbReference>
<dbReference type="SUPFAM" id="SSF46689">
    <property type="entry name" value="Homeodomain-like"/>
    <property type="match status" value="1"/>
</dbReference>
<dbReference type="Gene3D" id="1.10.10.60">
    <property type="entry name" value="Homeodomain-like"/>
    <property type="match status" value="1"/>
</dbReference>
<keyword evidence="3" id="KW-0804">Transcription</keyword>
<dbReference type="PANTHER" id="PTHR47504:SF5">
    <property type="entry name" value="RIGHT ORIGIN-BINDING PROTEIN"/>
    <property type="match status" value="1"/>
</dbReference>
<name>A0A644ZY92_9ZZZZ</name>
<evidence type="ECO:0000256" key="2">
    <source>
        <dbReference type="ARBA" id="ARBA00023125"/>
    </source>
</evidence>
<dbReference type="InterPro" id="IPR020449">
    <property type="entry name" value="Tscrpt_reg_AraC-type_HTH"/>
</dbReference>
<reference evidence="5" key="1">
    <citation type="submission" date="2019-08" db="EMBL/GenBank/DDBJ databases">
        <authorList>
            <person name="Kucharzyk K."/>
            <person name="Murdoch R.W."/>
            <person name="Higgins S."/>
            <person name="Loffler F."/>
        </authorList>
    </citation>
    <scope>NUCLEOTIDE SEQUENCE</scope>
</reference>
<feature type="domain" description="HTH araC/xylS-type" evidence="4">
    <location>
        <begin position="1"/>
        <end position="59"/>
    </location>
</feature>
<evidence type="ECO:0000256" key="3">
    <source>
        <dbReference type="ARBA" id="ARBA00023163"/>
    </source>
</evidence>
<organism evidence="5">
    <name type="scientific">bioreactor metagenome</name>
    <dbReference type="NCBI Taxonomy" id="1076179"/>
    <lineage>
        <taxon>unclassified sequences</taxon>
        <taxon>metagenomes</taxon>
        <taxon>ecological metagenomes</taxon>
    </lineage>
</organism>
<dbReference type="InterPro" id="IPR029441">
    <property type="entry name" value="Cass2"/>
</dbReference>
<dbReference type="PANTHER" id="PTHR47504">
    <property type="entry name" value="RIGHT ORIGIN-BINDING PROTEIN"/>
    <property type="match status" value="1"/>
</dbReference>
<evidence type="ECO:0000256" key="1">
    <source>
        <dbReference type="ARBA" id="ARBA00023015"/>
    </source>
</evidence>
<dbReference type="Pfam" id="PF14526">
    <property type="entry name" value="Cass2"/>
    <property type="match status" value="1"/>
</dbReference>
<keyword evidence="1" id="KW-0805">Transcription regulation</keyword>
<protein>
    <recommendedName>
        <fullName evidence="4">HTH araC/xylS-type domain-containing protein</fullName>
    </recommendedName>
</protein>
<dbReference type="SMART" id="SM00342">
    <property type="entry name" value="HTH_ARAC"/>
    <property type="match status" value="1"/>
</dbReference>
<dbReference type="InterPro" id="IPR018060">
    <property type="entry name" value="HTH_AraC"/>
</dbReference>
<dbReference type="InterPro" id="IPR011256">
    <property type="entry name" value="Reg_factor_effector_dom_sf"/>
</dbReference>
<dbReference type="InterPro" id="IPR009057">
    <property type="entry name" value="Homeodomain-like_sf"/>
</dbReference>
<dbReference type="InterPro" id="IPR010499">
    <property type="entry name" value="AraC_E-bd"/>
</dbReference>
<gene>
    <name evidence="5" type="ORF">SDC9_91593</name>
</gene>